<keyword evidence="5" id="KW-0333">Golgi apparatus</keyword>
<evidence type="ECO:0000313" key="9">
    <source>
        <dbReference type="Proteomes" id="UP001497525"/>
    </source>
</evidence>
<dbReference type="Pfam" id="PF01501">
    <property type="entry name" value="Glyco_transf_8"/>
    <property type="match status" value="1"/>
</dbReference>
<organism evidence="8 9">
    <name type="scientific">Calicophoron daubneyi</name>
    <name type="common">Rumen fluke</name>
    <name type="synonym">Paramphistomum daubneyi</name>
    <dbReference type="NCBI Taxonomy" id="300641"/>
    <lineage>
        <taxon>Eukaryota</taxon>
        <taxon>Metazoa</taxon>
        <taxon>Spiralia</taxon>
        <taxon>Lophotrochozoa</taxon>
        <taxon>Platyhelminthes</taxon>
        <taxon>Trematoda</taxon>
        <taxon>Digenea</taxon>
        <taxon>Plagiorchiida</taxon>
        <taxon>Pronocephalata</taxon>
        <taxon>Paramphistomoidea</taxon>
        <taxon>Paramphistomidae</taxon>
        <taxon>Calicophoron</taxon>
    </lineage>
</organism>
<evidence type="ECO:0000256" key="1">
    <source>
        <dbReference type="ARBA" id="ARBA00004323"/>
    </source>
</evidence>
<accession>A0AAV2TDL2</accession>
<keyword evidence="4" id="KW-1133">Transmembrane helix</keyword>
<evidence type="ECO:0008006" key="10">
    <source>
        <dbReference type="Google" id="ProtNLM"/>
    </source>
</evidence>
<dbReference type="Proteomes" id="UP001497525">
    <property type="component" value="Unassembled WGS sequence"/>
</dbReference>
<dbReference type="Gene3D" id="3.90.550.10">
    <property type="entry name" value="Spore Coat Polysaccharide Biosynthesis Protein SpsA, Chain A"/>
    <property type="match status" value="1"/>
</dbReference>
<protein>
    <recommendedName>
        <fullName evidence="10">Glycosyltransferase-like protein LARGE1</fullName>
    </recommendedName>
</protein>
<comment type="caution">
    <text evidence="8">The sequence shown here is derived from an EMBL/GenBank/DDBJ whole genome shotgun (WGS) entry which is preliminary data.</text>
</comment>
<evidence type="ECO:0000256" key="3">
    <source>
        <dbReference type="ARBA" id="ARBA00022968"/>
    </source>
</evidence>
<dbReference type="GO" id="GO:0000139">
    <property type="term" value="C:Golgi membrane"/>
    <property type="evidence" value="ECO:0007669"/>
    <property type="project" value="UniProtKB-SubCell"/>
</dbReference>
<feature type="non-terminal residue" evidence="8">
    <location>
        <position position="1"/>
    </location>
</feature>
<evidence type="ECO:0000256" key="2">
    <source>
        <dbReference type="ARBA" id="ARBA00022692"/>
    </source>
</evidence>
<dbReference type="InterPro" id="IPR029044">
    <property type="entry name" value="Nucleotide-diphossugar_trans"/>
</dbReference>
<comment type="subcellular location">
    <subcellularLocation>
        <location evidence="1">Golgi apparatus membrane</location>
        <topology evidence="1">Single-pass type II membrane protein</topology>
    </subcellularLocation>
</comment>
<evidence type="ECO:0000313" key="8">
    <source>
        <dbReference type="EMBL" id="CAL5134372.1"/>
    </source>
</evidence>
<evidence type="ECO:0000256" key="5">
    <source>
        <dbReference type="ARBA" id="ARBA00023034"/>
    </source>
</evidence>
<dbReference type="AlphaFoldDB" id="A0AAV2TDL2"/>
<dbReference type="InterPro" id="IPR051292">
    <property type="entry name" value="Xyl/GlcA_transferase"/>
</dbReference>
<keyword evidence="6" id="KW-0472">Membrane</keyword>
<name>A0AAV2TDL2_CALDB</name>
<gene>
    <name evidence="8" type="ORF">CDAUBV1_LOCUS7567</name>
</gene>
<dbReference type="InterPro" id="IPR002495">
    <property type="entry name" value="Glyco_trans_8"/>
</dbReference>
<reference evidence="8" key="1">
    <citation type="submission" date="2024-06" db="EMBL/GenBank/DDBJ databases">
        <authorList>
            <person name="Liu X."/>
            <person name="Lenzi L."/>
            <person name="Haldenby T S."/>
            <person name="Uol C."/>
        </authorList>
    </citation>
    <scope>NUCLEOTIDE SEQUENCE</scope>
</reference>
<keyword evidence="2" id="KW-0812">Transmembrane</keyword>
<dbReference type="GO" id="GO:0015020">
    <property type="term" value="F:glucuronosyltransferase activity"/>
    <property type="evidence" value="ECO:0007669"/>
    <property type="project" value="TreeGrafter"/>
</dbReference>
<dbReference type="GO" id="GO:0042285">
    <property type="term" value="F:xylosyltransferase activity"/>
    <property type="evidence" value="ECO:0007669"/>
    <property type="project" value="TreeGrafter"/>
</dbReference>
<dbReference type="PANTHER" id="PTHR12270">
    <property type="entry name" value="GLYCOSYLTRANSFERASE-RELATED"/>
    <property type="match status" value="1"/>
</dbReference>
<dbReference type="SUPFAM" id="SSF53448">
    <property type="entry name" value="Nucleotide-diphospho-sugar transferases"/>
    <property type="match status" value="1"/>
</dbReference>
<proteinExistence type="predicted"/>
<dbReference type="PANTHER" id="PTHR12270:SF25">
    <property type="entry name" value="GLYCOSYLTRANSFERASE-LIKE PROTEIN LARGE"/>
    <property type="match status" value="1"/>
</dbReference>
<evidence type="ECO:0000256" key="4">
    <source>
        <dbReference type="ARBA" id="ARBA00022989"/>
    </source>
</evidence>
<keyword evidence="7" id="KW-0325">Glycoprotein</keyword>
<sequence length="344" mass="40119">VHYERRTTAVRDTNDAEEHIHLAMIVTRKRNIIQFSTLMKNILYFQGRHNSKLPNCKLQWDTIHNDKCPSVSPPPYNPLEIHLVTDSESTDATSKFFQHLNLSGLIPHYYDIKQYEYLVDYERYLSRYPIIILLKTAWPQILPEKIEKVICMDTDVLFNQNVQNLWNLFNDFDDKQMIAGTFELTDNLRKYMATTEYPILETGVNSGLLLLHLKRMRKSNWDKVSAALTKQMIKNKKKLKFPDQLPCEWNLVISAAKQVRNCSVAWIISDIAKTDCITLPASTALAGSLHFCAGNKPESKLQKTFRNPDPVKTVRNFSMKDLKNTFFEVYFVFRNLNVECFQKN</sequence>
<evidence type="ECO:0000256" key="7">
    <source>
        <dbReference type="ARBA" id="ARBA00023180"/>
    </source>
</evidence>
<evidence type="ECO:0000256" key="6">
    <source>
        <dbReference type="ARBA" id="ARBA00023136"/>
    </source>
</evidence>
<dbReference type="GO" id="GO:0035269">
    <property type="term" value="P:protein O-linked glycosylation via mannose"/>
    <property type="evidence" value="ECO:0007669"/>
    <property type="project" value="TreeGrafter"/>
</dbReference>
<dbReference type="EMBL" id="CAXLJL010000198">
    <property type="protein sequence ID" value="CAL5134372.1"/>
    <property type="molecule type" value="Genomic_DNA"/>
</dbReference>
<keyword evidence="3" id="KW-0735">Signal-anchor</keyword>